<dbReference type="RefSeq" id="WP_043119812.1">
    <property type="nucleotide sequence ID" value="NZ_JTDL01000035.1"/>
</dbReference>
<dbReference type="InterPro" id="IPR028082">
    <property type="entry name" value="Peripla_BP_I"/>
</dbReference>
<dbReference type="AlphaFoldDB" id="A0A0B2AP23"/>
<dbReference type="Gene3D" id="1.10.260.40">
    <property type="entry name" value="lambda repressor-like DNA-binding domains"/>
    <property type="match status" value="1"/>
</dbReference>
<dbReference type="SUPFAM" id="SSF53822">
    <property type="entry name" value="Periplasmic binding protein-like I"/>
    <property type="match status" value="1"/>
</dbReference>
<organism evidence="6 7">
    <name type="scientific">Sinomonas humi</name>
    <dbReference type="NCBI Taxonomy" id="1338436"/>
    <lineage>
        <taxon>Bacteria</taxon>
        <taxon>Bacillati</taxon>
        <taxon>Actinomycetota</taxon>
        <taxon>Actinomycetes</taxon>
        <taxon>Micrococcales</taxon>
        <taxon>Micrococcaceae</taxon>
        <taxon>Sinomonas</taxon>
    </lineage>
</organism>
<dbReference type="Proteomes" id="UP000030982">
    <property type="component" value="Unassembled WGS sequence"/>
</dbReference>
<evidence type="ECO:0000313" key="6">
    <source>
        <dbReference type="EMBL" id="KHL05147.1"/>
    </source>
</evidence>
<feature type="domain" description="HTH lacI-type" evidence="4">
    <location>
        <begin position="16"/>
        <end position="70"/>
    </location>
</feature>
<keyword evidence="2" id="KW-0238">DNA-binding</keyword>
<keyword evidence="3" id="KW-0804">Transcription</keyword>
<feature type="domain" description="HTH cro/C1-type" evidence="5">
    <location>
        <begin position="17"/>
        <end position="60"/>
    </location>
</feature>
<dbReference type="PROSITE" id="PS50932">
    <property type="entry name" value="HTH_LACI_2"/>
    <property type="match status" value="1"/>
</dbReference>
<sequence length="350" mass="38085">MSYPSSPTPAQAPKPSTIYEVARLAGVSHQTVSRYLKGNGGLKPQTVVKVEEAMTRLDYTPNLAARALRSKQSYRLIIVAPEDVHFAASRILRSAVSAADDAGYVTDIISVDTRGSKRSARLLTLVSNERIAGVFSLIPLGPLVEQITAKHPDLPLVVAGSYDERMHARGSLADATPAAEMIEHLASLGHRSFYHVAGPKLWTSAVNRRKTYEATIARLGLHSAGSETGDWSMASGYRIGLEIPLQDGPVTAVFAANDQMAFGVMRALHERGKRVPEDISVFGWDNAEEGRYFIPSLSTVSMDLEATGRNSMRELISRIRNEPQDSSGYELTPMQLIFRESTAPAPNQPA</sequence>
<dbReference type="PANTHER" id="PTHR30146">
    <property type="entry name" value="LACI-RELATED TRANSCRIPTIONAL REPRESSOR"/>
    <property type="match status" value="1"/>
</dbReference>
<accession>A0A0B2AP23</accession>
<evidence type="ECO:0000313" key="7">
    <source>
        <dbReference type="Proteomes" id="UP000030982"/>
    </source>
</evidence>
<dbReference type="Pfam" id="PF00356">
    <property type="entry name" value="LacI"/>
    <property type="match status" value="1"/>
</dbReference>
<dbReference type="SUPFAM" id="SSF47413">
    <property type="entry name" value="lambda repressor-like DNA-binding domains"/>
    <property type="match status" value="1"/>
</dbReference>
<dbReference type="PANTHER" id="PTHR30146:SF153">
    <property type="entry name" value="LACTOSE OPERON REPRESSOR"/>
    <property type="match status" value="1"/>
</dbReference>
<dbReference type="STRING" id="1338436.LK10_02195"/>
<dbReference type="EMBL" id="JTDL01000035">
    <property type="protein sequence ID" value="KHL05147.1"/>
    <property type="molecule type" value="Genomic_DNA"/>
</dbReference>
<dbReference type="PROSITE" id="PS00356">
    <property type="entry name" value="HTH_LACI_1"/>
    <property type="match status" value="1"/>
</dbReference>
<dbReference type="CDD" id="cd01392">
    <property type="entry name" value="HTH_LacI"/>
    <property type="match status" value="1"/>
</dbReference>
<evidence type="ECO:0000256" key="1">
    <source>
        <dbReference type="ARBA" id="ARBA00023015"/>
    </source>
</evidence>
<reference evidence="6 7" key="1">
    <citation type="submission" date="2014-09" db="EMBL/GenBank/DDBJ databases">
        <title>Genome sequence of Sinomonas sp. MUSC 117.</title>
        <authorList>
            <person name="Lee L.-H."/>
        </authorList>
    </citation>
    <scope>NUCLEOTIDE SEQUENCE [LARGE SCALE GENOMIC DNA]</scope>
    <source>
        <strain evidence="6 7">MUSC 117</strain>
    </source>
</reference>
<dbReference type="InterPro" id="IPR001387">
    <property type="entry name" value="Cro/C1-type_HTH"/>
</dbReference>
<dbReference type="InterPro" id="IPR046335">
    <property type="entry name" value="LacI/GalR-like_sensor"/>
</dbReference>
<dbReference type="InterPro" id="IPR010982">
    <property type="entry name" value="Lambda_DNA-bd_dom_sf"/>
</dbReference>
<evidence type="ECO:0000259" key="4">
    <source>
        <dbReference type="PROSITE" id="PS50932"/>
    </source>
</evidence>
<gene>
    <name evidence="6" type="ORF">LK10_02195</name>
</gene>
<comment type="caution">
    <text evidence="6">The sequence shown here is derived from an EMBL/GenBank/DDBJ whole genome shotgun (WGS) entry which is preliminary data.</text>
</comment>
<dbReference type="InterPro" id="IPR000843">
    <property type="entry name" value="HTH_LacI"/>
</dbReference>
<protein>
    <submittedName>
        <fullName evidence="6">Uncharacterized protein</fullName>
    </submittedName>
</protein>
<name>A0A0B2AP23_9MICC</name>
<dbReference type="SMART" id="SM00354">
    <property type="entry name" value="HTH_LACI"/>
    <property type="match status" value="1"/>
</dbReference>
<proteinExistence type="predicted"/>
<dbReference type="Pfam" id="PF13377">
    <property type="entry name" value="Peripla_BP_3"/>
    <property type="match status" value="1"/>
</dbReference>
<dbReference type="Gene3D" id="3.40.50.2300">
    <property type="match status" value="2"/>
</dbReference>
<keyword evidence="1" id="KW-0805">Transcription regulation</keyword>
<dbReference type="CDD" id="cd01574">
    <property type="entry name" value="PBP1_LacI"/>
    <property type="match status" value="1"/>
</dbReference>
<evidence type="ECO:0000256" key="2">
    <source>
        <dbReference type="ARBA" id="ARBA00023125"/>
    </source>
</evidence>
<evidence type="ECO:0000256" key="3">
    <source>
        <dbReference type="ARBA" id="ARBA00023163"/>
    </source>
</evidence>
<dbReference type="GO" id="GO:0003700">
    <property type="term" value="F:DNA-binding transcription factor activity"/>
    <property type="evidence" value="ECO:0007669"/>
    <property type="project" value="TreeGrafter"/>
</dbReference>
<dbReference type="PROSITE" id="PS50943">
    <property type="entry name" value="HTH_CROC1"/>
    <property type="match status" value="1"/>
</dbReference>
<dbReference type="GO" id="GO:0000976">
    <property type="term" value="F:transcription cis-regulatory region binding"/>
    <property type="evidence" value="ECO:0007669"/>
    <property type="project" value="TreeGrafter"/>
</dbReference>
<keyword evidence="7" id="KW-1185">Reference proteome</keyword>
<evidence type="ECO:0000259" key="5">
    <source>
        <dbReference type="PROSITE" id="PS50943"/>
    </source>
</evidence>